<dbReference type="Pfam" id="PF08028">
    <property type="entry name" value="Acyl-CoA_dh_2"/>
    <property type="match status" value="1"/>
</dbReference>
<dbReference type="Gene3D" id="3.20.20.10">
    <property type="entry name" value="Alanine racemase"/>
    <property type="match status" value="1"/>
</dbReference>
<dbReference type="InterPro" id="IPR046373">
    <property type="entry name" value="Acyl-CoA_Oxase/DH_mid-dom_sf"/>
</dbReference>
<evidence type="ECO:0000313" key="7">
    <source>
        <dbReference type="EMBL" id="MFC4856078.1"/>
    </source>
</evidence>
<evidence type="ECO:0000256" key="3">
    <source>
        <dbReference type="ARBA" id="ARBA00023002"/>
    </source>
</evidence>
<keyword evidence="8" id="KW-1185">Reference proteome</keyword>
<dbReference type="InterPro" id="IPR000183">
    <property type="entry name" value="Orn/DAP/Arg_de-COase"/>
</dbReference>
<feature type="domain" description="Acyl-CoA dehydrogenase C-terminal" evidence="6">
    <location>
        <begin position="639"/>
        <end position="766"/>
    </location>
</feature>
<dbReference type="Pfam" id="PF02784">
    <property type="entry name" value="Orn_Arg_deC_N"/>
    <property type="match status" value="1"/>
</dbReference>
<dbReference type="Gene3D" id="2.40.110.10">
    <property type="entry name" value="Butyryl-CoA Dehydrogenase, subunit A, domain 2"/>
    <property type="match status" value="1"/>
</dbReference>
<dbReference type="EMBL" id="JBHSIS010000009">
    <property type="protein sequence ID" value="MFC4856078.1"/>
    <property type="molecule type" value="Genomic_DNA"/>
</dbReference>
<dbReference type="Gene3D" id="1.10.540.10">
    <property type="entry name" value="Acyl-CoA dehydrogenase/oxidase, N-terminal domain"/>
    <property type="match status" value="1"/>
</dbReference>
<evidence type="ECO:0000259" key="5">
    <source>
        <dbReference type="Pfam" id="PF02784"/>
    </source>
</evidence>
<dbReference type="SUPFAM" id="SSF50621">
    <property type="entry name" value="Alanine racemase C-terminal domain-like"/>
    <property type="match status" value="1"/>
</dbReference>
<dbReference type="SUPFAM" id="SSF56645">
    <property type="entry name" value="Acyl-CoA dehydrogenase NM domain-like"/>
    <property type="match status" value="1"/>
</dbReference>
<comment type="caution">
    <text evidence="7">The sequence shown here is derived from an EMBL/GenBank/DDBJ whole genome shotgun (WGS) entry which is preliminary data.</text>
</comment>
<dbReference type="InterPro" id="IPR036250">
    <property type="entry name" value="AcylCo_DH-like_C"/>
</dbReference>
<sequence length="791" mass="82994">MTTDRALVAGYGSPLYRYDLAEVAAAVADLRAALPSGALLYYSLKANANPDVLVEVRRHGLRAEVSSTGELTAALRAGFDPGRCLYTGPGKTTDEIAAALAAGVGLFSTESLGDLARIAATAREAGVEPDCLLRINVSDVAGGAGVRMSGGPSQFGFDAGRVEKWVAGAVATPGVTVSGLHFFSVSNARDEEVLLGELRTSLATAARLRAEHGVPLQLLDLGGGFAAPYATPGERSRYAALRDALTGALDEHLPGYTGEVAFESGRYVVACAGRLVTTVTDVKENHGTRYAVLDSGVNHIGGMSALRRMLPLTARPLTEHTDRPMETVTLVGPLCAPSDVLAHDVTLPALAPGDLVVVPNVGAYGLSASLLGFLGRDLPAEVAVRGDAVVGASRQALVRRPLPRLRTPRELAEEILPVVRDAARAADEAAELPAASMAALRGSGLMGLLVPTEFGGLGGDLTDLVAVCQVLGGACTSTALVFAMHCQQVDAVVRFGTPSLRAGLLPRVAAGGMYLASITSEREKGGHLLTSAAPLDWHGDTATFVRDAPIVTGATHADGFLVTMRARPDADPREVTLVFVDRREAEVETKGEWNPLGMRGTHSLPLRLTATVPSADVVGAPGAFREVAVESFMPLAHIGWAAVWLGTARQALHELVSRLRSPKRPSSVDLSSDLVAERVARIRHDLELVSAYLGSVVAEVTDHRARGASLGAPHVQIHLNTLKVTAAELTYAAVDRCVQLGGLGLGYLRNSPVPLERYFRDLRAAALNYSNERLLKANGVLALADRGARLV</sequence>
<dbReference type="InterPro" id="IPR013107">
    <property type="entry name" value="Acyl-CoA_DH_C"/>
</dbReference>
<reference evidence="8" key="1">
    <citation type="journal article" date="2019" name="Int. J. Syst. Evol. Microbiol.">
        <title>The Global Catalogue of Microorganisms (GCM) 10K type strain sequencing project: providing services to taxonomists for standard genome sequencing and annotation.</title>
        <authorList>
            <consortium name="The Broad Institute Genomics Platform"/>
            <consortium name="The Broad Institute Genome Sequencing Center for Infectious Disease"/>
            <person name="Wu L."/>
            <person name="Ma J."/>
        </authorList>
    </citation>
    <scope>NUCLEOTIDE SEQUENCE [LARGE SCALE GENOMIC DNA]</scope>
    <source>
        <strain evidence="8">ZS-22-S1</strain>
    </source>
</reference>
<accession>A0ABV9S591</accession>
<feature type="domain" description="Orn/DAP/Arg decarboxylase 2 N-terminal" evidence="5">
    <location>
        <begin position="21"/>
        <end position="270"/>
    </location>
</feature>
<dbReference type="Gene3D" id="2.40.37.10">
    <property type="entry name" value="Lyase, Ornithine Decarboxylase, Chain A, domain 1"/>
    <property type="match status" value="1"/>
</dbReference>
<dbReference type="SUPFAM" id="SSF47203">
    <property type="entry name" value="Acyl-CoA dehydrogenase C-terminal domain-like"/>
    <property type="match status" value="1"/>
</dbReference>
<dbReference type="PRINTS" id="PR01179">
    <property type="entry name" value="ODADCRBXLASE"/>
</dbReference>
<comment type="cofactor">
    <cofactor evidence="1">
        <name>pyridoxal 5'-phosphate</name>
        <dbReference type="ChEBI" id="CHEBI:597326"/>
    </cofactor>
</comment>
<dbReference type="Proteomes" id="UP001595859">
    <property type="component" value="Unassembled WGS sequence"/>
</dbReference>
<keyword evidence="2" id="KW-0663">Pyridoxal phosphate</keyword>
<organism evidence="7 8">
    <name type="scientific">Actinophytocola glycyrrhizae</name>
    <dbReference type="NCBI Taxonomy" id="2044873"/>
    <lineage>
        <taxon>Bacteria</taxon>
        <taxon>Bacillati</taxon>
        <taxon>Actinomycetota</taxon>
        <taxon>Actinomycetes</taxon>
        <taxon>Pseudonocardiales</taxon>
        <taxon>Pseudonocardiaceae</taxon>
    </lineage>
</organism>
<protein>
    <submittedName>
        <fullName evidence="7">Acyl-CoA dehydrogenase family protein</fullName>
    </submittedName>
</protein>
<dbReference type="InterPro" id="IPR009006">
    <property type="entry name" value="Ala_racemase/Decarboxylase_C"/>
</dbReference>
<dbReference type="Gene3D" id="1.20.140.10">
    <property type="entry name" value="Butyryl-CoA Dehydrogenase, subunit A, domain 3"/>
    <property type="match status" value="1"/>
</dbReference>
<dbReference type="InterPro" id="IPR022644">
    <property type="entry name" value="De-COase2_N"/>
</dbReference>
<dbReference type="SUPFAM" id="SSF51419">
    <property type="entry name" value="PLP-binding barrel"/>
    <property type="match status" value="1"/>
</dbReference>
<evidence type="ECO:0000259" key="6">
    <source>
        <dbReference type="Pfam" id="PF08028"/>
    </source>
</evidence>
<evidence type="ECO:0000259" key="4">
    <source>
        <dbReference type="Pfam" id="PF02771"/>
    </source>
</evidence>
<evidence type="ECO:0000256" key="1">
    <source>
        <dbReference type="ARBA" id="ARBA00001933"/>
    </source>
</evidence>
<dbReference type="PANTHER" id="PTHR43727:SF2">
    <property type="entry name" value="GROUP IV DECARBOXYLASE"/>
    <property type="match status" value="1"/>
</dbReference>
<evidence type="ECO:0000313" key="8">
    <source>
        <dbReference type="Proteomes" id="UP001595859"/>
    </source>
</evidence>
<dbReference type="Pfam" id="PF02771">
    <property type="entry name" value="Acyl-CoA_dh_N"/>
    <property type="match status" value="1"/>
</dbReference>
<name>A0ABV9S591_9PSEU</name>
<feature type="domain" description="Acyl-CoA dehydrogenase/oxidase N-terminal" evidence="4">
    <location>
        <begin position="413"/>
        <end position="511"/>
    </location>
</feature>
<keyword evidence="3" id="KW-0560">Oxidoreductase</keyword>
<proteinExistence type="predicted"/>
<dbReference type="InterPro" id="IPR013786">
    <property type="entry name" value="AcylCoA_DH/ox_N"/>
</dbReference>
<gene>
    <name evidence="7" type="ORF">ACFPCV_21455</name>
</gene>
<dbReference type="PANTHER" id="PTHR43727">
    <property type="entry name" value="DIAMINOPIMELATE DECARBOXYLASE"/>
    <property type="match status" value="1"/>
</dbReference>
<dbReference type="InterPro" id="IPR029066">
    <property type="entry name" value="PLP-binding_barrel"/>
</dbReference>
<dbReference type="InterPro" id="IPR037069">
    <property type="entry name" value="AcylCoA_DH/ox_N_sf"/>
</dbReference>
<dbReference type="RefSeq" id="WP_378058040.1">
    <property type="nucleotide sequence ID" value="NZ_JBHSIS010000009.1"/>
</dbReference>
<dbReference type="InterPro" id="IPR009100">
    <property type="entry name" value="AcylCoA_DH/oxidase_NM_dom_sf"/>
</dbReference>
<evidence type="ECO:0000256" key="2">
    <source>
        <dbReference type="ARBA" id="ARBA00022898"/>
    </source>
</evidence>